<reference evidence="1 2" key="1">
    <citation type="journal article" date="2003" name="PLoS Biol.">
        <title>The genome sequence of Caenorhabditis briggsae: a platform for comparative genomics.</title>
        <authorList>
            <person name="Stein L.D."/>
            <person name="Bao Z."/>
            <person name="Blasiar D."/>
            <person name="Blumenthal T."/>
            <person name="Brent M.R."/>
            <person name="Chen N."/>
            <person name="Chinwalla A."/>
            <person name="Clarke L."/>
            <person name="Clee C."/>
            <person name="Coghlan A."/>
            <person name="Coulson A."/>
            <person name="D'Eustachio P."/>
            <person name="Fitch D.H."/>
            <person name="Fulton L.A."/>
            <person name="Fulton R.E."/>
            <person name="Griffiths-Jones S."/>
            <person name="Harris T.W."/>
            <person name="Hillier L.W."/>
            <person name="Kamath R."/>
            <person name="Kuwabara P.E."/>
            <person name="Mardis E.R."/>
            <person name="Marra M.A."/>
            <person name="Miner T.L."/>
            <person name="Minx P."/>
            <person name="Mullikin J.C."/>
            <person name="Plumb R.W."/>
            <person name="Rogers J."/>
            <person name="Schein J.E."/>
            <person name="Sohrmann M."/>
            <person name="Spieth J."/>
            <person name="Stajich J.E."/>
            <person name="Wei C."/>
            <person name="Willey D."/>
            <person name="Wilson R.K."/>
            <person name="Durbin R."/>
            <person name="Waterston R.H."/>
        </authorList>
    </citation>
    <scope>NUCLEOTIDE SEQUENCE [LARGE SCALE GENOMIC DNA]</scope>
    <source>
        <strain evidence="1 2">AF16</strain>
    </source>
</reference>
<dbReference type="HOGENOM" id="CLU_2760102_0_0_1"/>
<dbReference type="EMBL" id="HE601256">
    <property type="protein sequence ID" value="CAP22670.1"/>
    <property type="molecule type" value="Genomic_DNA"/>
</dbReference>
<dbReference type="Proteomes" id="UP000008549">
    <property type="component" value="Unassembled WGS sequence"/>
</dbReference>
<proteinExistence type="predicted"/>
<protein>
    <submittedName>
        <fullName evidence="1">Protein CBG01393</fullName>
    </submittedName>
</protein>
<sequence>MELRHRKPTVTQYTEETSLDLSSCPQESACPTIAHTLAHQEVRSTETALQDLRRMGQQPPTRTRRTLSILYDLSFPCLCVSRITYH</sequence>
<gene>
    <name evidence="1 3" type="ORF">CBG01393</name>
    <name evidence="1" type="ORF">CBG_01393</name>
</gene>
<dbReference type="AlphaFoldDB" id="A8WQB2"/>
<dbReference type="CTD" id="8578137"/>
<dbReference type="GeneID" id="8578137"/>
<evidence type="ECO:0000313" key="3">
    <source>
        <dbReference type="WormBase" id="CBG01393"/>
    </source>
</evidence>
<name>A8WQB2_CAEBR</name>
<dbReference type="RefSeq" id="XP_002636142.1">
    <property type="nucleotide sequence ID" value="XM_002636096.1"/>
</dbReference>
<evidence type="ECO:0000313" key="2">
    <source>
        <dbReference type="Proteomes" id="UP000008549"/>
    </source>
</evidence>
<dbReference type="WormBase" id="CBG01393">
    <property type="protein sequence ID" value="CBP20911"/>
    <property type="gene ID" value="WBGene00024640"/>
</dbReference>
<dbReference type="KEGG" id="cbr:CBG_01393"/>
<dbReference type="InParanoid" id="A8WQB2"/>
<accession>A8WQB2</accession>
<organism evidence="1 2">
    <name type="scientific">Caenorhabditis briggsae</name>
    <dbReference type="NCBI Taxonomy" id="6238"/>
    <lineage>
        <taxon>Eukaryota</taxon>
        <taxon>Metazoa</taxon>
        <taxon>Ecdysozoa</taxon>
        <taxon>Nematoda</taxon>
        <taxon>Chromadorea</taxon>
        <taxon>Rhabditida</taxon>
        <taxon>Rhabditina</taxon>
        <taxon>Rhabditomorpha</taxon>
        <taxon>Rhabditoidea</taxon>
        <taxon>Rhabditidae</taxon>
        <taxon>Peloderinae</taxon>
        <taxon>Caenorhabditis</taxon>
    </lineage>
</organism>
<keyword evidence="2" id="KW-1185">Reference proteome</keyword>
<reference evidence="1 2" key="2">
    <citation type="journal article" date="2011" name="PLoS Genet.">
        <title>Caenorhabditis briggsae recombinant inbred line genotypes reveal inter-strain incompatibility and the evolution of recombination.</title>
        <authorList>
            <person name="Ross J.A."/>
            <person name="Koboldt D.C."/>
            <person name="Staisch J.E."/>
            <person name="Chamberlin H.M."/>
            <person name="Gupta B.P."/>
            <person name="Miller R.D."/>
            <person name="Baird S.E."/>
            <person name="Haag E.S."/>
        </authorList>
    </citation>
    <scope>NUCLEOTIDE SEQUENCE [LARGE SCALE GENOMIC DNA]</scope>
    <source>
        <strain evidence="1 2">AF16</strain>
    </source>
</reference>
<evidence type="ECO:0000313" key="1">
    <source>
        <dbReference type="EMBL" id="CAP22670.1"/>
    </source>
</evidence>